<keyword evidence="3" id="KW-1003">Cell membrane</keyword>
<accession>A0A5D0MS26</accession>
<feature type="transmembrane region" description="Helical" evidence="7">
    <location>
        <begin position="20"/>
        <end position="41"/>
    </location>
</feature>
<organism evidence="9 10">
    <name type="scientific">Flexistipes sinusarabici</name>
    <dbReference type="NCBI Taxonomy" id="2352"/>
    <lineage>
        <taxon>Bacteria</taxon>
        <taxon>Pseudomonadati</taxon>
        <taxon>Deferribacterota</taxon>
        <taxon>Deferribacteres</taxon>
        <taxon>Deferribacterales</taxon>
        <taxon>Flexistipitaceae</taxon>
        <taxon>Flexistipes</taxon>
    </lineage>
</organism>
<comment type="subcellular location">
    <subcellularLocation>
        <location evidence="1">Cell membrane</location>
        <topology evidence="1">Multi-pass membrane protein</topology>
    </subcellularLocation>
</comment>
<dbReference type="Proteomes" id="UP000323337">
    <property type="component" value="Unassembled WGS sequence"/>
</dbReference>
<feature type="transmembrane region" description="Helical" evidence="7">
    <location>
        <begin position="48"/>
        <end position="69"/>
    </location>
</feature>
<feature type="domain" description="Glycine transporter" evidence="8">
    <location>
        <begin position="110"/>
        <end position="181"/>
    </location>
</feature>
<dbReference type="Pfam" id="PF03458">
    <property type="entry name" value="Gly_transporter"/>
    <property type="match status" value="2"/>
</dbReference>
<dbReference type="EMBL" id="VSIV01000058">
    <property type="protein sequence ID" value="TYB34478.1"/>
    <property type="molecule type" value="Genomic_DNA"/>
</dbReference>
<dbReference type="InterPro" id="IPR005115">
    <property type="entry name" value="Gly_transporter"/>
</dbReference>
<protein>
    <submittedName>
        <fullName evidence="9">Trimeric intracellular cation channel family protein</fullName>
    </submittedName>
</protein>
<comment type="similarity">
    <text evidence="2">Belongs to the UPF0126 family.</text>
</comment>
<keyword evidence="6 7" id="KW-0472">Membrane</keyword>
<feature type="domain" description="Glycine transporter" evidence="8">
    <location>
        <begin position="24"/>
        <end position="99"/>
    </location>
</feature>
<dbReference type="GO" id="GO:0005886">
    <property type="term" value="C:plasma membrane"/>
    <property type="evidence" value="ECO:0007669"/>
    <property type="project" value="UniProtKB-SubCell"/>
</dbReference>
<evidence type="ECO:0000256" key="7">
    <source>
        <dbReference type="SAM" id="Phobius"/>
    </source>
</evidence>
<feature type="transmembrane region" description="Helical" evidence="7">
    <location>
        <begin position="81"/>
        <end position="100"/>
    </location>
</feature>
<sequence length="219" mass="24098">MSISPDFPTKKSNWKRFDVTLLYVFDLLGTFAFAVSGAIAAVRKKMDLYGILVLATVTAVGGGTIRDVLVGRIPPFIFRDITYFVVSITAGFLVFFFHRYVERRFKLLLIMDAIGLGTFTVIGISVGLKFNINYFGAVFLGVMTATAGGMMRDLLQGEVPLVLQREIYASACIAGGLIFVSLDFLNVVADINVFISAFVVIAIRMISITKNWNLPKPKS</sequence>
<evidence type="ECO:0000256" key="2">
    <source>
        <dbReference type="ARBA" id="ARBA00008193"/>
    </source>
</evidence>
<feature type="transmembrane region" description="Helical" evidence="7">
    <location>
        <begin position="167"/>
        <end position="185"/>
    </location>
</feature>
<evidence type="ECO:0000313" key="10">
    <source>
        <dbReference type="Proteomes" id="UP000323337"/>
    </source>
</evidence>
<feature type="transmembrane region" description="Helical" evidence="7">
    <location>
        <begin position="191"/>
        <end position="209"/>
    </location>
</feature>
<evidence type="ECO:0000256" key="3">
    <source>
        <dbReference type="ARBA" id="ARBA00022475"/>
    </source>
</evidence>
<comment type="caution">
    <text evidence="9">The sequence shown here is derived from an EMBL/GenBank/DDBJ whole genome shotgun (WGS) entry which is preliminary data.</text>
</comment>
<evidence type="ECO:0000259" key="8">
    <source>
        <dbReference type="Pfam" id="PF03458"/>
    </source>
</evidence>
<evidence type="ECO:0000256" key="5">
    <source>
        <dbReference type="ARBA" id="ARBA00022989"/>
    </source>
</evidence>
<feature type="transmembrane region" description="Helical" evidence="7">
    <location>
        <begin position="134"/>
        <end position="155"/>
    </location>
</feature>
<gene>
    <name evidence="9" type="ORF">FXF49_02345</name>
</gene>
<evidence type="ECO:0000256" key="6">
    <source>
        <dbReference type="ARBA" id="ARBA00023136"/>
    </source>
</evidence>
<feature type="transmembrane region" description="Helical" evidence="7">
    <location>
        <begin position="107"/>
        <end position="128"/>
    </location>
</feature>
<keyword evidence="4 7" id="KW-0812">Transmembrane</keyword>
<evidence type="ECO:0000256" key="4">
    <source>
        <dbReference type="ARBA" id="ARBA00022692"/>
    </source>
</evidence>
<proteinExistence type="inferred from homology"/>
<evidence type="ECO:0000256" key="1">
    <source>
        <dbReference type="ARBA" id="ARBA00004651"/>
    </source>
</evidence>
<name>A0A5D0MS26_FLESI</name>
<keyword evidence="5 7" id="KW-1133">Transmembrane helix</keyword>
<dbReference type="AlphaFoldDB" id="A0A5D0MS26"/>
<dbReference type="PANTHER" id="PTHR30506">
    <property type="entry name" value="INNER MEMBRANE PROTEIN"/>
    <property type="match status" value="1"/>
</dbReference>
<reference evidence="9 10" key="1">
    <citation type="submission" date="2019-08" db="EMBL/GenBank/DDBJ databases">
        <title>Genomic characterization of a novel candidate phylum (ARYD3) from a high temperature, high salinity tertiary oil reservoir in north central Oklahoma, USA.</title>
        <authorList>
            <person name="Youssef N.H."/>
            <person name="Yadav A."/>
            <person name="Elshahed M.S."/>
        </authorList>
    </citation>
    <scope>NUCLEOTIDE SEQUENCE [LARGE SCALE GENOMIC DNA]</scope>
    <source>
        <strain evidence="9">ARYD1</strain>
    </source>
</reference>
<dbReference type="PANTHER" id="PTHR30506:SF3">
    <property type="entry name" value="UPF0126 INNER MEMBRANE PROTEIN YADS-RELATED"/>
    <property type="match status" value="1"/>
</dbReference>
<evidence type="ECO:0000313" key="9">
    <source>
        <dbReference type="EMBL" id="TYB34478.1"/>
    </source>
</evidence>